<keyword evidence="3" id="KW-1185">Reference proteome</keyword>
<evidence type="ECO:0000256" key="1">
    <source>
        <dbReference type="SAM" id="MobiDB-lite"/>
    </source>
</evidence>
<gene>
    <name evidence="2" type="ORF">PPYR_14040</name>
</gene>
<comment type="caution">
    <text evidence="2">The sequence shown here is derived from an EMBL/GenBank/DDBJ whole genome shotgun (WGS) entry which is preliminary data.</text>
</comment>
<protein>
    <submittedName>
        <fullName evidence="2">Uncharacterized protein</fullName>
    </submittedName>
</protein>
<dbReference type="Proteomes" id="UP000327044">
    <property type="component" value="Unassembled WGS sequence"/>
</dbReference>
<dbReference type="InParanoid" id="A0A5N4A483"/>
<evidence type="ECO:0000313" key="3">
    <source>
        <dbReference type="Proteomes" id="UP000327044"/>
    </source>
</evidence>
<feature type="compositionally biased region" description="Basic and acidic residues" evidence="1">
    <location>
        <begin position="87"/>
        <end position="105"/>
    </location>
</feature>
<feature type="compositionally biased region" description="Polar residues" evidence="1">
    <location>
        <begin position="111"/>
        <end position="120"/>
    </location>
</feature>
<accession>A0A5N4A483</accession>
<organism evidence="2 3">
    <name type="scientific">Photinus pyralis</name>
    <name type="common">Common eastern firefly</name>
    <name type="synonym">Lampyris pyralis</name>
    <dbReference type="NCBI Taxonomy" id="7054"/>
    <lineage>
        <taxon>Eukaryota</taxon>
        <taxon>Metazoa</taxon>
        <taxon>Ecdysozoa</taxon>
        <taxon>Arthropoda</taxon>
        <taxon>Hexapoda</taxon>
        <taxon>Insecta</taxon>
        <taxon>Pterygota</taxon>
        <taxon>Neoptera</taxon>
        <taxon>Endopterygota</taxon>
        <taxon>Coleoptera</taxon>
        <taxon>Polyphaga</taxon>
        <taxon>Elateriformia</taxon>
        <taxon>Elateroidea</taxon>
        <taxon>Lampyridae</taxon>
        <taxon>Lampyrinae</taxon>
        <taxon>Photinus</taxon>
    </lineage>
</organism>
<reference evidence="2 3" key="1">
    <citation type="journal article" date="2018" name="Elife">
        <title>Firefly genomes illuminate parallel origins of bioluminescence in beetles.</title>
        <authorList>
            <person name="Fallon T.R."/>
            <person name="Lower S.E."/>
            <person name="Chang C.H."/>
            <person name="Bessho-Uehara M."/>
            <person name="Martin G.J."/>
            <person name="Bewick A.J."/>
            <person name="Behringer M."/>
            <person name="Debat H.J."/>
            <person name="Wong I."/>
            <person name="Day J.C."/>
            <person name="Suvorov A."/>
            <person name="Silva C.J."/>
            <person name="Stanger-Hall K.F."/>
            <person name="Hall D.W."/>
            <person name="Schmitz R.J."/>
            <person name="Nelson D.R."/>
            <person name="Lewis S.M."/>
            <person name="Shigenobu S."/>
            <person name="Bybee S.M."/>
            <person name="Larracuente A.M."/>
            <person name="Oba Y."/>
            <person name="Weng J.K."/>
        </authorList>
    </citation>
    <scope>NUCLEOTIDE SEQUENCE [LARGE SCALE GENOMIC DNA]</scope>
    <source>
        <strain evidence="2">1611_PpyrPB1</strain>
        <tissue evidence="2">Whole body</tissue>
    </source>
</reference>
<proteinExistence type="predicted"/>
<feature type="region of interest" description="Disordered" evidence="1">
    <location>
        <begin position="84"/>
        <end position="120"/>
    </location>
</feature>
<dbReference type="AlphaFoldDB" id="A0A5N4A483"/>
<name>A0A5N4A483_PHOPY</name>
<evidence type="ECO:0000313" key="2">
    <source>
        <dbReference type="EMBL" id="KAB0792079.1"/>
    </source>
</evidence>
<sequence length="120" mass="13869">MLERSLMVRAQTKTLLHTKFFLVPCSFVKVLSDPCQSVQEQRVGIIDEDEETGGQNLLTRRYPKSSESTSKRHLLPLVWKVPASQAKEGERRPPRWTLHHIEGGEAPHFTSRYTTRQQQN</sequence>
<dbReference type="EMBL" id="VVIM01000010">
    <property type="protein sequence ID" value="KAB0792079.1"/>
    <property type="molecule type" value="Genomic_DNA"/>
</dbReference>